<proteinExistence type="predicted"/>
<evidence type="ECO:0000313" key="2">
    <source>
        <dbReference type="Proteomes" id="UP000823775"/>
    </source>
</evidence>
<evidence type="ECO:0000313" key="1">
    <source>
        <dbReference type="EMBL" id="MCE5166893.1"/>
    </source>
</evidence>
<accession>A0ABS8Y5D1</accession>
<keyword evidence="2" id="KW-1185">Reference proteome</keyword>
<name>A0ABS8Y5D1_DATST</name>
<dbReference type="Proteomes" id="UP000823775">
    <property type="component" value="Unassembled WGS sequence"/>
</dbReference>
<protein>
    <submittedName>
        <fullName evidence="1">Uncharacterized protein</fullName>
    </submittedName>
</protein>
<dbReference type="EMBL" id="JACEIK010035554">
    <property type="protein sequence ID" value="MCE5166893.1"/>
    <property type="molecule type" value="Genomic_DNA"/>
</dbReference>
<reference evidence="1 2" key="1">
    <citation type="journal article" date="2021" name="BMC Genomics">
        <title>Datura genome reveals duplications of psychoactive alkaloid biosynthetic genes and high mutation rate following tissue culture.</title>
        <authorList>
            <person name="Rajewski A."/>
            <person name="Carter-House D."/>
            <person name="Stajich J."/>
            <person name="Litt A."/>
        </authorList>
    </citation>
    <scope>NUCLEOTIDE SEQUENCE [LARGE SCALE GENOMIC DNA]</scope>
    <source>
        <strain evidence="1">AR-01</strain>
    </source>
</reference>
<sequence>VIVSILNSKGWIMSILGVHGHRMTHMGTRSVMEDIPLTSIMDQEGNPIPYDYWESHLQDLGEQKPRGGGSYSQKYYVVSAQSESPYSIDFHMSRVLGHDDTPIIYFDEASEICEEYSSASYPSITIRSGNVVHSEPRMIVQKEIHDDEK</sequence>
<gene>
    <name evidence="1" type="ORF">HAX54_028888</name>
</gene>
<organism evidence="1 2">
    <name type="scientific">Datura stramonium</name>
    <name type="common">Jimsonweed</name>
    <name type="synonym">Common thornapple</name>
    <dbReference type="NCBI Taxonomy" id="4076"/>
    <lineage>
        <taxon>Eukaryota</taxon>
        <taxon>Viridiplantae</taxon>
        <taxon>Streptophyta</taxon>
        <taxon>Embryophyta</taxon>
        <taxon>Tracheophyta</taxon>
        <taxon>Spermatophyta</taxon>
        <taxon>Magnoliopsida</taxon>
        <taxon>eudicotyledons</taxon>
        <taxon>Gunneridae</taxon>
        <taxon>Pentapetalae</taxon>
        <taxon>asterids</taxon>
        <taxon>lamiids</taxon>
        <taxon>Solanales</taxon>
        <taxon>Solanaceae</taxon>
        <taxon>Solanoideae</taxon>
        <taxon>Datureae</taxon>
        <taxon>Datura</taxon>
    </lineage>
</organism>
<feature type="non-terminal residue" evidence="1">
    <location>
        <position position="1"/>
    </location>
</feature>
<comment type="caution">
    <text evidence="1">The sequence shown here is derived from an EMBL/GenBank/DDBJ whole genome shotgun (WGS) entry which is preliminary data.</text>
</comment>